<dbReference type="Gene3D" id="3.80.10.10">
    <property type="entry name" value="Ribonuclease Inhibitor"/>
    <property type="match status" value="1"/>
</dbReference>
<reference evidence="1 2" key="1">
    <citation type="submission" date="2020-01" db="EMBL/GenBank/DDBJ databases">
        <title>Identification and distribution of gene clusters putatively required for synthesis of sphingolipid metabolism inhibitors in phylogenetically diverse species of the filamentous fungus Fusarium.</title>
        <authorList>
            <person name="Kim H.-S."/>
            <person name="Busman M."/>
            <person name="Brown D.W."/>
            <person name="Divon H."/>
            <person name="Uhlig S."/>
            <person name="Proctor R.H."/>
        </authorList>
    </citation>
    <scope>NUCLEOTIDE SEQUENCE [LARGE SCALE GENOMIC DNA]</scope>
    <source>
        <strain evidence="1 2">NRRL 13308</strain>
    </source>
</reference>
<dbReference type="InterPro" id="IPR032675">
    <property type="entry name" value="LRR_dom_sf"/>
</dbReference>
<dbReference type="Proteomes" id="UP000536711">
    <property type="component" value="Unassembled WGS sequence"/>
</dbReference>
<protein>
    <submittedName>
        <fullName evidence="1">Uncharacterized protein</fullName>
    </submittedName>
</protein>
<keyword evidence="2" id="KW-1185">Reference proteome</keyword>
<dbReference type="AlphaFoldDB" id="A0A8H4NRK9"/>
<dbReference type="OrthoDB" id="2520703at2759"/>
<sequence length="482" mass="54703">MDIIRDTKPTITEILLPELLGGILSRFCSHCSDDIKDEDNAANTKALLALTQTTKDIRSIAMPILFHSLGPHLPSTYLLRVLDCQPDLARVVRHVCLPLSTAKSSSIMNDSVLFTRLADRLSLNRESIEETQFSAVDAEMCLAMALCSNIERLKIQIADDQIVGHTRHFELLYSVLENRKHEEIFPKLRHLDIDKTQCIKFSLCDPEPILLLRGAPRLQTLILRGPGGERYAHQNSDSGIQEFCAGVTNITELQIQGLPFFTGNWQTRALERILGVAQNLETFKFVGDGDSLWHPHARSQISPAQLLEFLNPQTKKTLQRLSLNFDGVASRLSQPEPITPQQIKQFTSLNTLEVDPSCYCIQRNREEVAVEQESYLVDFLPQTVQTLTILLDRWARYGLVYDSTLLAQRVISGEFPNLKRVRVDAPIRFMMPVGDGWDDDWDNEQLVKLSEMEVRGEAFEEKFVGSGVETRFKTWIIREEGL</sequence>
<evidence type="ECO:0000313" key="2">
    <source>
        <dbReference type="Proteomes" id="UP000536711"/>
    </source>
</evidence>
<evidence type="ECO:0000313" key="1">
    <source>
        <dbReference type="EMBL" id="KAF4436067.1"/>
    </source>
</evidence>
<organism evidence="1 2">
    <name type="scientific">Fusarium acutatum</name>
    <dbReference type="NCBI Taxonomy" id="78861"/>
    <lineage>
        <taxon>Eukaryota</taxon>
        <taxon>Fungi</taxon>
        <taxon>Dikarya</taxon>
        <taxon>Ascomycota</taxon>
        <taxon>Pezizomycotina</taxon>
        <taxon>Sordariomycetes</taxon>
        <taxon>Hypocreomycetidae</taxon>
        <taxon>Hypocreales</taxon>
        <taxon>Nectriaceae</taxon>
        <taxon>Fusarium</taxon>
        <taxon>Fusarium fujikuroi species complex</taxon>
    </lineage>
</organism>
<comment type="caution">
    <text evidence="1">The sequence shown here is derived from an EMBL/GenBank/DDBJ whole genome shotgun (WGS) entry which is preliminary data.</text>
</comment>
<accession>A0A8H4NRK9</accession>
<gene>
    <name evidence="1" type="ORF">FACUT_6758</name>
</gene>
<proteinExistence type="predicted"/>
<name>A0A8H4NRK9_9HYPO</name>
<dbReference type="EMBL" id="JAADJF010000158">
    <property type="protein sequence ID" value="KAF4436067.1"/>
    <property type="molecule type" value="Genomic_DNA"/>
</dbReference>